<evidence type="ECO:0000256" key="1">
    <source>
        <dbReference type="ARBA" id="ARBA00001971"/>
    </source>
</evidence>
<dbReference type="SUPFAM" id="SSF48264">
    <property type="entry name" value="Cytochrome P450"/>
    <property type="match status" value="1"/>
</dbReference>
<evidence type="ECO:0000256" key="5">
    <source>
        <dbReference type="ARBA" id="ARBA00022723"/>
    </source>
</evidence>
<feature type="binding site" description="axial binding residue" evidence="9">
    <location>
        <position position="322"/>
    </location>
    <ligand>
        <name>heme</name>
        <dbReference type="ChEBI" id="CHEBI:30413"/>
    </ligand>
    <ligandPart>
        <name>Fe</name>
        <dbReference type="ChEBI" id="CHEBI:18248"/>
    </ligandPart>
</feature>
<dbReference type="PRINTS" id="PR00463">
    <property type="entry name" value="EP450I"/>
</dbReference>
<keyword evidence="5 9" id="KW-0479">Metal-binding</keyword>
<dbReference type="EMBL" id="MU151226">
    <property type="protein sequence ID" value="KAF9446841.1"/>
    <property type="molecule type" value="Genomic_DNA"/>
</dbReference>
<dbReference type="PANTHER" id="PTHR46300:SF7">
    <property type="entry name" value="P450, PUTATIVE (EUROFUNG)-RELATED"/>
    <property type="match status" value="1"/>
</dbReference>
<feature type="non-terminal residue" evidence="11">
    <location>
        <position position="1"/>
    </location>
</feature>
<dbReference type="AlphaFoldDB" id="A0A9P6C009"/>
<comment type="pathway">
    <text evidence="2">Secondary metabolite biosynthesis.</text>
</comment>
<dbReference type="CDD" id="cd11065">
    <property type="entry name" value="CYP64-like"/>
    <property type="match status" value="1"/>
</dbReference>
<sequence>LWKRHYRMFHDHFKADQLVKFQPTLLKTSRSFVRRLLSNPDDFLRHTRFLFISSILEMTYGIPMEDSDDPLIKNVEIALEATAEALVPGKFLVELIPLLKYVPEWFPGAGWKRKANHVKKVNELVSRGPFETVKENLKRGTAAPSAVASMIEAIQDNPGVGRAEEEVIAKNAAATAFAGGSDTTVSMVETFFLAMGMYPDIQRRAQCELDAALGGRLPDFNDRASLPYINALMKEIMRWHVVTPLAVPHTTSQEDEYDGFHIPKGTFVIGNSWLVDLSMLHDPEVFDEPMRFMPERYLKNGQLNTEVRDPLDFAFGFGRRICAGRHIADASLFITITSVLTVFDIKPPLDGEGRLTELKANFTPYYLSFPVPFQVRIMPRSTKAENLIRDTELME</sequence>
<dbReference type="Proteomes" id="UP000807342">
    <property type="component" value="Unassembled WGS sequence"/>
</dbReference>
<dbReference type="Pfam" id="PF00067">
    <property type="entry name" value="p450"/>
    <property type="match status" value="1"/>
</dbReference>
<dbReference type="InterPro" id="IPR050364">
    <property type="entry name" value="Cytochrome_P450_fung"/>
</dbReference>
<keyword evidence="12" id="KW-1185">Reference proteome</keyword>
<evidence type="ECO:0000313" key="12">
    <source>
        <dbReference type="Proteomes" id="UP000807342"/>
    </source>
</evidence>
<evidence type="ECO:0000256" key="10">
    <source>
        <dbReference type="RuleBase" id="RU000461"/>
    </source>
</evidence>
<evidence type="ECO:0000313" key="11">
    <source>
        <dbReference type="EMBL" id="KAF9446841.1"/>
    </source>
</evidence>
<dbReference type="GO" id="GO:0005506">
    <property type="term" value="F:iron ion binding"/>
    <property type="evidence" value="ECO:0007669"/>
    <property type="project" value="InterPro"/>
</dbReference>
<keyword evidence="4 9" id="KW-0349">Heme</keyword>
<dbReference type="GO" id="GO:0016705">
    <property type="term" value="F:oxidoreductase activity, acting on paired donors, with incorporation or reduction of molecular oxygen"/>
    <property type="evidence" value="ECO:0007669"/>
    <property type="project" value="InterPro"/>
</dbReference>
<gene>
    <name evidence="11" type="ORF">P691DRAFT_672667</name>
</gene>
<keyword evidence="7 9" id="KW-0408">Iron</keyword>
<protein>
    <submittedName>
        <fullName evidence="11">Cytochrome P450</fullName>
    </submittedName>
</protein>
<comment type="cofactor">
    <cofactor evidence="1 9">
        <name>heme</name>
        <dbReference type="ChEBI" id="CHEBI:30413"/>
    </cofactor>
</comment>
<accession>A0A9P6C009</accession>
<dbReference type="OrthoDB" id="2789670at2759"/>
<keyword evidence="8 10" id="KW-0503">Monooxygenase</keyword>
<evidence type="ECO:0000256" key="8">
    <source>
        <dbReference type="ARBA" id="ARBA00023033"/>
    </source>
</evidence>
<dbReference type="Gene3D" id="1.10.630.10">
    <property type="entry name" value="Cytochrome P450"/>
    <property type="match status" value="1"/>
</dbReference>
<dbReference type="PROSITE" id="PS00086">
    <property type="entry name" value="CYTOCHROME_P450"/>
    <property type="match status" value="1"/>
</dbReference>
<dbReference type="InterPro" id="IPR036396">
    <property type="entry name" value="Cyt_P450_sf"/>
</dbReference>
<evidence type="ECO:0000256" key="2">
    <source>
        <dbReference type="ARBA" id="ARBA00005179"/>
    </source>
</evidence>
<evidence type="ECO:0000256" key="4">
    <source>
        <dbReference type="ARBA" id="ARBA00022617"/>
    </source>
</evidence>
<comment type="caution">
    <text evidence="11">The sequence shown here is derived from an EMBL/GenBank/DDBJ whole genome shotgun (WGS) entry which is preliminary data.</text>
</comment>
<evidence type="ECO:0000256" key="3">
    <source>
        <dbReference type="ARBA" id="ARBA00010617"/>
    </source>
</evidence>
<reference evidence="11" key="1">
    <citation type="submission" date="2020-11" db="EMBL/GenBank/DDBJ databases">
        <authorList>
            <consortium name="DOE Joint Genome Institute"/>
            <person name="Ahrendt S."/>
            <person name="Riley R."/>
            <person name="Andreopoulos W."/>
            <person name="Labutti K."/>
            <person name="Pangilinan J."/>
            <person name="Ruiz-Duenas F.J."/>
            <person name="Barrasa J.M."/>
            <person name="Sanchez-Garcia M."/>
            <person name="Camarero S."/>
            <person name="Miyauchi S."/>
            <person name="Serrano A."/>
            <person name="Linde D."/>
            <person name="Babiker R."/>
            <person name="Drula E."/>
            <person name="Ayuso-Fernandez I."/>
            <person name="Pacheco R."/>
            <person name="Padilla G."/>
            <person name="Ferreira P."/>
            <person name="Barriuso J."/>
            <person name="Kellner H."/>
            <person name="Castanera R."/>
            <person name="Alfaro M."/>
            <person name="Ramirez L."/>
            <person name="Pisabarro A.G."/>
            <person name="Kuo A."/>
            <person name="Tritt A."/>
            <person name="Lipzen A."/>
            <person name="He G."/>
            <person name="Yan M."/>
            <person name="Ng V."/>
            <person name="Cullen D."/>
            <person name="Martin F."/>
            <person name="Rosso M.-N."/>
            <person name="Henrissat B."/>
            <person name="Hibbett D."/>
            <person name="Martinez A.T."/>
            <person name="Grigoriev I.V."/>
        </authorList>
    </citation>
    <scope>NUCLEOTIDE SEQUENCE</scope>
    <source>
        <strain evidence="11">MF-IS2</strain>
    </source>
</reference>
<proteinExistence type="inferred from homology"/>
<evidence type="ECO:0000256" key="6">
    <source>
        <dbReference type="ARBA" id="ARBA00023002"/>
    </source>
</evidence>
<evidence type="ECO:0000256" key="9">
    <source>
        <dbReference type="PIRSR" id="PIRSR602401-1"/>
    </source>
</evidence>
<dbReference type="PANTHER" id="PTHR46300">
    <property type="entry name" value="P450, PUTATIVE (EUROFUNG)-RELATED-RELATED"/>
    <property type="match status" value="1"/>
</dbReference>
<name>A0A9P6C009_9AGAR</name>
<comment type="similarity">
    <text evidence="3 10">Belongs to the cytochrome P450 family.</text>
</comment>
<dbReference type="GO" id="GO:0020037">
    <property type="term" value="F:heme binding"/>
    <property type="evidence" value="ECO:0007669"/>
    <property type="project" value="InterPro"/>
</dbReference>
<keyword evidence="6 10" id="KW-0560">Oxidoreductase</keyword>
<organism evidence="11 12">
    <name type="scientific">Macrolepiota fuliginosa MF-IS2</name>
    <dbReference type="NCBI Taxonomy" id="1400762"/>
    <lineage>
        <taxon>Eukaryota</taxon>
        <taxon>Fungi</taxon>
        <taxon>Dikarya</taxon>
        <taxon>Basidiomycota</taxon>
        <taxon>Agaricomycotina</taxon>
        <taxon>Agaricomycetes</taxon>
        <taxon>Agaricomycetidae</taxon>
        <taxon>Agaricales</taxon>
        <taxon>Agaricineae</taxon>
        <taxon>Agaricaceae</taxon>
        <taxon>Macrolepiota</taxon>
    </lineage>
</organism>
<dbReference type="InterPro" id="IPR002401">
    <property type="entry name" value="Cyt_P450_E_grp-I"/>
</dbReference>
<evidence type="ECO:0000256" key="7">
    <source>
        <dbReference type="ARBA" id="ARBA00023004"/>
    </source>
</evidence>
<dbReference type="GO" id="GO:0004497">
    <property type="term" value="F:monooxygenase activity"/>
    <property type="evidence" value="ECO:0007669"/>
    <property type="project" value="UniProtKB-KW"/>
</dbReference>
<dbReference type="InterPro" id="IPR001128">
    <property type="entry name" value="Cyt_P450"/>
</dbReference>
<dbReference type="InterPro" id="IPR017972">
    <property type="entry name" value="Cyt_P450_CS"/>
</dbReference>